<gene>
    <name evidence="2" type="ORF">XE03_0504</name>
</gene>
<dbReference type="PATRIC" id="fig|1635277.3.peg.1192"/>
<protein>
    <recommendedName>
        <fullName evidence="1">ChrB C-terminal domain-containing protein</fullName>
    </recommendedName>
</protein>
<proteinExistence type="predicted"/>
<feature type="domain" description="ChrB C-terminal" evidence="1">
    <location>
        <begin position="3"/>
        <end position="135"/>
    </location>
</feature>
<accession>A0A101I3L9</accession>
<dbReference type="EMBL" id="LGGX01000003">
    <property type="protein sequence ID" value="KUK87613.1"/>
    <property type="molecule type" value="Genomic_DNA"/>
</dbReference>
<evidence type="ECO:0000313" key="3">
    <source>
        <dbReference type="Proteomes" id="UP000053467"/>
    </source>
</evidence>
<organism evidence="2 3">
    <name type="scientific">candidate division TA06 bacterium 34_109</name>
    <dbReference type="NCBI Taxonomy" id="1635277"/>
    <lineage>
        <taxon>Bacteria</taxon>
        <taxon>Bacteria division TA06</taxon>
    </lineage>
</organism>
<sequence>MKWVTRAHVHVDRVACPWLIKRFIDSEAEFLFVAPSMVKKTAEETGAIPFDAEGIELGHKDGNCSFVTILEKYGLKDPVLKKIADIVNAADTNNLDMNTYAAGLEAIASGFSIIFPDDYENLKKQFLVYDALYAFLKLQLVKENKK</sequence>
<name>A0A101I3L9_UNCT6</name>
<dbReference type="Pfam" id="PF09828">
    <property type="entry name" value="ChrB_C"/>
    <property type="match status" value="1"/>
</dbReference>
<evidence type="ECO:0000259" key="1">
    <source>
        <dbReference type="Pfam" id="PF09828"/>
    </source>
</evidence>
<dbReference type="Proteomes" id="UP000053467">
    <property type="component" value="Unassembled WGS sequence"/>
</dbReference>
<evidence type="ECO:0000313" key="2">
    <source>
        <dbReference type="EMBL" id="KUK87613.1"/>
    </source>
</evidence>
<comment type="caution">
    <text evidence="2">The sequence shown here is derived from an EMBL/GenBank/DDBJ whole genome shotgun (WGS) entry which is preliminary data.</text>
</comment>
<reference evidence="3" key="1">
    <citation type="journal article" date="2015" name="MBio">
        <title>Genome-Resolved Metagenomic Analysis Reveals Roles for Candidate Phyla and Other Microbial Community Members in Biogeochemical Transformations in Oil Reservoirs.</title>
        <authorList>
            <person name="Hu P."/>
            <person name="Tom L."/>
            <person name="Singh A."/>
            <person name="Thomas B.C."/>
            <person name="Baker B.J."/>
            <person name="Piceno Y.M."/>
            <person name="Andersen G.L."/>
            <person name="Banfield J.F."/>
        </authorList>
    </citation>
    <scope>NUCLEOTIDE SEQUENCE [LARGE SCALE GENOMIC DNA]</scope>
</reference>
<dbReference type="AlphaFoldDB" id="A0A101I3L9"/>
<dbReference type="InterPro" id="IPR018634">
    <property type="entry name" value="ChrB_C"/>
</dbReference>